<protein>
    <recommendedName>
        <fullName evidence="3">RRM domain-containing protein</fullName>
    </recommendedName>
</protein>
<evidence type="ECO:0000313" key="5">
    <source>
        <dbReference type="Proteomes" id="UP000696485"/>
    </source>
</evidence>
<feature type="compositionally biased region" description="Polar residues" evidence="2">
    <location>
        <begin position="680"/>
        <end position="702"/>
    </location>
</feature>
<evidence type="ECO:0000313" key="4">
    <source>
        <dbReference type="EMBL" id="KAF9336807.1"/>
    </source>
</evidence>
<dbReference type="PROSITE" id="PS50102">
    <property type="entry name" value="RRM"/>
    <property type="match status" value="1"/>
</dbReference>
<feature type="compositionally biased region" description="Polar residues" evidence="2">
    <location>
        <begin position="585"/>
        <end position="597"/>
    </location>
</feature>
<accession>A0A9P5SRP9</accession>
<dbReference type="Proteomes" id="UP000696485">
    <property type="component" value="Unassembled WGS sequence"/>
</dbReference>
<dbReference type="InterPro" id="IPR000504">
    <property type="entry name" value="RRM_dom"/>
</dbReference>
<feature type="region of interest" description="Disordered" evidence="2">
    <location>
        <begin position="715"/>
        <end position="743"/>
    </location>
</feature>
<dbReference type="SUPFAM" id="SSF54928">
    <property type="entry name" value="RNA-binding domain, RBD"/>
    <property type="match status" value="1"/>
</dbReference>
<keyword evidence="5" id="KW-1185">Reference proteome</keyword>
<feature type="compositionally biased region" description="Polar residues" evidence="2">
    <location>
        <begin position="636"/>
        <end position="645"/>
    </location>
</feature>
<feature type="compositionally biased region" description="Polar residues" evidence="2">
    <location>
        <begin position="449"/>
        <end position="459"/>
    </location>
</feature>
<reference evidence="4" key="1">
    <citation type="journal article" date="2020" name="Fungal Divers.">
        <title>Resolving the Mortierellaceae phylogeny through synthesis of multi-gene phylogenetics and phylogenomics.</title>
        <authorList>
            <person name="Vandepol N."/>
            <person name="Liber J."/>
            <person name="Desiro A."/>
            <person name="Na H."/>
            <person name="Kennedy M."/>
            <person name="Barry K."/>
            <person name="Grigoriev I.V."/>
            <person name="Miller A.N."/>
            <person name="O'Donnell K."/>
            <person name="Stajich J.E."/>
            <person name="Bonito G."/>
        </authorList>
    </citation>
    <scope>NUCLEOTIDE SEQUENCE</scope>
    <source>
        <strain evidence="4">NVP1</strain>
    </source>
</reference>
<name>A0A9P5SRP9_9FUNG</name>
<feature type="compositionally biased region" description="Low complexity" evidence="2">
    <location>
        <begin position="646"/>
        <end position="660"/>
    </location>
</feature>
<comment type="caution">
    <text evidence="4">The sequence shown here is derived from an EMBL/GenBank/DDBJ whole genome shotgun (WGS) entry which is preliminary data.</text>
</comment>
<dbReference type="Gene3D" id="3.30.70.330">
    <property type="match status" value="1"/>
</dbReference>
<feature type="region of interest" description="Disordered" evidence="2">
    <location>
        <begin position="1"/>
        <end position="62"/>
    </location>
</feature>
<dbReference type="CDD" id="cd12254">
    <property type="entry name" value="RRM_hnRNPH_ESRPs_RBM12_like"/>
    <property type="match status" value="1"/>
</dbReference>
<evidence type="ECO:0000259" key="3">
    <source>
        <dbReference type="PROSITE" id="PS50102"/>
    </source>
</evidence>
<feature type="region of interest" description="Disordered" evidence="2">
    <location>
        <begin position="585"/>
        <end position="702"/>
    </location>
</feature>
<evidence type="ECO:0000256" key="1">
    <source>
        <dbReference type="PROSITE-ProRule" id="PRU00176"/>
    </source>
</evidence>
<evidence type="ECO:0000256" key="2">
    <source>
        <dbReference type="SAM" id="MobiDB-lite"/>
    </source>
</evidence>
<sequence length="743" mass="80692">MRAFQGHGPYGGQGLAPGNDSSDGYPYNRQYHSTYSLHSPHSAPLLRTGSGPSETSMSMRPGMARFGHGHYQPTHMKPPTGPMMKPSPLYAKGTYAPTFQPSNPYGMDMGRMGSINNMTTGRPGVVGLSTGNWKEGPTQDFVNDQFHRNKHQNYSPGHLPSFAVMPKLPPAIPPTVPRTEAIQWAVVRVTNIPWDVSLQDMATFFAGIPIPPEHLLLQNVHILMDRATGKTFNSAFVELALTPVDAGMIAQAKNLKVLKGRVVTVELSNQDELLRSVFPKWVGLFENGEPMNPGELPPSYQGQESDGAATMSTSVATPPFVTRDEINALLVVCRNYKLHFSRKCAERPFENILSILAKYPWHQPHRVLPLHRDHIFELLKLSIESLRMHLNKEYNTIHSTLLIRMVRCAIFTPAFTERQKAMVLHVAGCACPEDIVGWMAPPVVTIESDSSLSSETTIDGSEDGTVASTTDVSSKDSHRVEDSDSTLEMEKQVESLDITDETMRSGQETSSPVHLTHTLVSWASVAAPTSKEPKVNKQENMATGSYTSVISSEAKEMHHQGTPEFSLNTTPSQIVSVNSRGQSLSWSEVTSQGSSKTGAPRLPTGSIGFSFPLESPSKESDRPKGLPSPVEYRNQDAGNPNLQPNTTSTSSTMSSSASTAFPFPLAKGGHRRDSLPRISVSRSPTVDSPGSPSSSTNGAMSNSCSASILEAIKTITQSTPRLAKGSMGGPKHHSQCREGGETL</sequence>
<proteinExistence type="predicted"/>
<dbReference type="GO" id="GO:0003723">
    <property type="term" value="F:RNA binding"/>
    <property type="evidence" value="ECO:0007669"/>
    <property type="project" value="UniProtKB-UniRule"/>
</dbReference>
<keyword evidence="1" id="KW-0694">RNA-binding</keyword>
<organism evidence="4 5">
    <name type="scientific">Podila minutissima</name>
    <dbReference type="NCBI Taxonomy" id="64525"/>
    <lineage>
        <taxon>Eukaryota</taxon>
        <taxon>Fungi</taxon>
        <taxon>Fungi incertae sedis</taxon>
        <taxon>Mucoromycota</taxon>
        <taxon>Mortierellomycotina</taxon>
        <taxon>Mortierellomycetes</taxon>
        <taxon>Mortierellales</taxon>
        <taxon>Mortierellaceae</taxon>
        <taxon>Podila</taxon>
    </lineage>
</organism>
<gene>
    <name evidence="4" type="ORF">BG006_007318</name>
</gene>
<dbReference type="InterPro" id="IPR012677">
    <property type="entry name" value="Nucleotide-bd_a/b_plait_sf"/>
</dbReference>
<dbReference type="AlphaFoldDB" id="A0A9P5SRP9"/>
<dbReference type="InterPro" id="IPR035979">
    <property type="entry name" value="RBD_domain_sf"/>
</dbReference>
<feature type="domain" description="RRM" evidence="3">
    <location>
        <begin position="185"/>
        <end position="270"/>
    </location>
</feature>
<feature type="region of interest" description="Disordered" evidence="2">
    <location>
        <begin position="449"/>
        <end position="488"/>
    </location>
</feature>
<dbReference type="EMBL" id="JAAAUY010000046">
    <property type="protein sequence ID" value="KAF9336807.1"/>
    <property type="molecule type" value="Genomic_DNA"/>
</dbReference>
<feature type="compositionally biased region" description="Polar residues" evidence="2">
    <location>
        <begin position="30"/>
        <end position="39"/>
    </location>
</feature>
<feature type="compositionally biased region" description="Basic and acidic residues" evidence="2">
    <location>
        <begin position="473"/>
        <end position="488"/>
    </location>
</feature>